<evidence type="ECO:0000313" key="1">
    <source>
        <dbReference type="EMBL" id="GBP98209.1"/>
    </source>
</evidence>
<name>A0A4C2AGI3_EUMVA</name>
<comment type="caution">
    <text evidence="1">The sequence shown here is derived from an EMBL/GenBank/DDBJ whole genome shotgun (WGS) entry which is preliminary data.</text>
</comment>
<accession>A0A4C2AGI3</accession>
<protein>
    <submittedName>
        <fullName evidence="1">Uncharacterized protein</fullName>
    </submittedName>
</protein>
<gene>
    <name evidence="1" type="ORF">EVAR_70738_1</name>
</gene>
<keyword evidence="2" id="KW-1185">Reference proteome</keyword>
<dbReference type="AlphaFoldDB" id="A0A4C2AGI3"/>
<evidence type="ECO:0000313" key="2">
    <source>
        <dbReference type="Proteomes" id="UP000299102"/>
    </source>
</evidence>
<organism evidence="1 2">
    <name type="scientific">Eumeta variegata</name>
    <name type="common">Bagworm moth</name>
    <name type="synonym">Eumeta japonica</name>
    <dbReference type="NCBI Taxonomy" id="151549"/>
    <lineage>
        <taxon>Eukaryota</taxon>
        <taxon>Metazoa</taxon>
        <taxon>Ecdysozoa</taxon>
        <taxon>Arthropoda</taxon>
        <taxon>Hexapoda</taxon>
        <taxon>Insecta</taxon>
        <taxon>Pterygota</taxon>
        <taxon>Neoptera</taxon>
        <taxon>Endopterygota</taxon>
        <taxon>Lepidoptera</taxon>
        <taxon>Glossata</taxon>
        <taxon>Ditrysia</taxon>
        <taxon>Tineoidea</taxon>
        <taxon>Psychidae</taxon>
        <taxon>Oiketicinae</taxon>
        <taxon>Eumeta</taxon>
    </lineage>
</organism>
<proteinExistence type="predicted"/>
<reference evidence="1 2" key="1">
    <citation type="journal article" date="2019" name="Commun. Biol.">
        <title>The bagworm genome reveals a unique fibroin gene that provides high tensile strength.</title>
        <authorList>
            <person name="Kono N."/>
            <person name="Nakamura H."/>
            <person name="Ohtoshi R."/>
            <person name="Tomita M."/>
            <person name="Numata K."/>
            <person name="Arakawa K."/>
        </authorList>
    </citation>
    <scope>NUCLEOTIDE SEQUENCE [LARGE SCALE GENOMIC DNA]</scope>
</reference>
<dbReference type="EMBL" id="BGZK01003089">
    <property type="protein sequence ID" value="GBP98209.1"/>
    <property type="molecule type" value="Genomic_DNA"/>
</dbReference>
<dbReference type="Proteomes" id="UP000299102">
    <property type="component" value="Unassembled WGS sequence"/>
</dbReference>
<sequence>MDIAACGWILATPEGSQSRRCLIGEDNQQSSVLRPSIPLSANAIFALADEFSMRYYQSAVVPPAALTSARRAPIN</sequence>